<dbReference type="PANTHER" id="PTHR24346:SF30">
    <property type="entry name" value="MATERNAL EMBRYONIC LEUCINE ZIPPER KINASE"/>
    <property type="match status" value="1"/>
</dbReference>
<keyword evidence="2 8" id="KW-0723">Serine/threonine-protein kinase</keyword>
<sequence>MESAEENIRAALQEQKNKFLALHPVFASKGFTLDEPIGYGSFSVVKRGYDSTRKRVVAVKILSKRSQATSKLLTKFIPREKDIIREVRHANIIRFYDFIETTSRIYIVMEYAENGSLLNLLKKQKWLPEGKAQAYFRQLAEAVEYLHKCGIAHRDIKPENIVLDASDTVKLIDFGFACRVSKVEDEEELPLSNTFCGSYMYASPELLQCKPYAPQPCDIWASGIVLYMMLFGRSPFSSGKNAADQLKMISVTVAFPANIMVSQEVKNLIKQIFVPAEKRIDATSMLKCDWLQKKNEKINTKR</sequence>
<dbReference type="InterPro" id="IPR000719">
    <property type="entry name" value="Prot_kinase_dom"/>
</dbReference>
<gene>
    <name evidence="10" type="ORF">ZHAS_00006546</name>
</gene>
<dbReference type="PROSITE" id="PS00108">
    <property type="entry name" value="PROTEIN_KINASE_ST"/>
    <property type="match status" value="1"/>
</dbReference>
<dbReference type="InterPro" id="IPR011009">
    <property type="entry name" value="Kinase-like_dom_sf"/>
</dbReference>
<dbReference type="GO" id="GO:0005524">
    <property type="term" value="F:ATP binding"/>
    <property type="evidence" value="ECO:0007669"/>
    <property type="project" value="UniProtKB-UniRule"/>
</dbReference>
<dbReference type="OMA" id="EWIQHYG"/>
<evidence type="ECO:0000256" key="7">
    <source>
        <dbReference type="PROSITE-ProRule" id="PRU10141"/>
    </source>
</evidence>
<dbReference type="FunFam" id="3.30.200.20:FF:000042">
    <property type="entry name" value="Aurora kinase A"/>
    <property type="match status" value="1"/>
</dbReference>
<evidence type="ECO:0000259" key="9">
    <source>
        <dbReference type="PROSITE" id="PS50011"/>
    </source>
</evidence>
<keyword evidence="4 7" id="KW-0547">Nucleotide-binding</keyword>
<dbReference type="SUPFAM" id="SSF56112">
    <property type="entry name" value="Protein kinase-like (PK-like)"/>
    <property type="match status" value="1"/>
</dbReference>
<evidence type="ECO:0000256" key="2">
    <source>
        <dbReference type="ARBA" id="ARBA00022527"/>
    </source>
</evidence>
<keyword evidence="6 7" id="KW-0067">ATP-binding</keyword>
<dbReference type="EMBL" id="ATLV01014601">
    <property type="status" value="NOT_ANNOTATED_CDS"/>
    <property type="molecule type" value="Genomic_DNA"/>
</dbReference>
<dbReference type="STRING" id="74873.A0A084VML2"/>
<reference evidence="11" key="2">
    <citation type="submission" date="2020-05" db="UniProtKB">
        <authorList>
            <consortium name="EnsemblMetazoa"/>
        </authorList>
    </citation>
    <scope>IDENTIFICATION</scope>
</reference>
<dbReference type="VEuPathDB" id="VectorBase:ASIC006546"/>
<dbReference type="InterPro" id="IPR017441">
    <property type="entry name" value="Protein_kinase_ATP_BS"/>
</dbReference>
<keyword evidence="3" id="KW-0808">Transferase</keyword>
<reference evidence="10 12" key="1">
    <citation type="journal article" date="2014" name="BMC Genomics">
        <title>Genome sequence of Anopheles sinensis provides insight into genetics basis of mosquito competence for malaria parasites.</title>
        <authorList>
            <person name="Zhou D."/>
            <person name="Zhang D."/>
            <person name="Ding G."/>
            <person name="Shi L."/>
            <person name="Hou Q."/>
            <person name="Ye Y."/>
            <person name="Xu Y."/>
            <person name="Zhou H."/>
            <person name="Xiong C."/>
            <person name="Li S."/>
            <person name="Yu J."/>
            <person name="Hong S."/>
            <person name="Yu X."/>
            <person name="Zou P."/>
            <person name="Chen C."/>
            <person name="Chang X."/>
            <person name="Wang W."/>
            <person name="Lv Y."/>
            <person name="Sun Y."/>
            <person name="Ma L."/>
            <person name="Shen B."/>
            <person name="Zhu C."/>
        </authorList>
    </citation>
    <scope>NUCLEOTIDE SEQUENCE [LARGE SCALE GENOMIC DNA]</scope>
</reference>
<dbReference type="AlphaFoldDB" id="A0A084VML2"/>
<accession>A0A084VML2</accession>
<comment type="similarity">
    <text evidence="8">Belongs to the protein kinase superfamily.</text>
</comment>
<feature type="binding site" evidence="7">
    <location>
        <position position="60"/>
    </location>
    <ligand>
        <name>ATP</name>
        <dbReference type="ChEBI" id="CHEBI:30616"/>
    </ligand>
</feature>
<protein>
    <submittedName>
        <fullName evidence="10">AGAP008735-PA-like protein</fullName>
    </submittedName>
</protein>
<dbReference type="SMART" id="SM00220">
    <property type="entry name" value="S_TKc"/>
    <property type="match status" value="1"/>
</dbReference>
<name>A0A084VML2_ANOSI</name>
<evidence type="ECO:0000256" key="3">
    <source>
        <dbReference type="ARBA" id="ARBA00022679"/>
    </source>
</evidence>
<keyword evidence="12" id="KW-1185">Reference proteome</keyword>
<dbReference type="VEuPathDB" id="VectorBase:ASIS004369"/>
<comment type="subunit">
    <text evidence="1">Homodimer.</text>
</comment>
<dbReference type="GO" id="GO:0004674">
    <property type="term" value="F:protein serine/threonine kinase activity"/>
    <property type="evidence" value="ECO:0007669"/>
    <property type="project" value="UniProtKB-KW"/>
</dbReference>
<evidence type="ECO:0000313" key="12">
    <source>
        <dbReference type="Proteomes" id="UP000030765"/>
    </source>
</evidence>
<dbReference type="Proteomes" id="UP000030765">
    <property type="component" value="Unassembled WGS sequence"/>
</dbReference>
<dbReference type="PANTHER" id="PTHR24346">
    <property type="entry name" value="MAP/MICROTUBULE AFFINITY-REGULATING KINASE"/>
    <property type="match status" value="1"/>
</dbReference>
<dbReference type="FunFam" id="1.10.510.10:FF:000658">
    <property type="entry name" value="Protein CBG12184"/>
    <property type="match status" value="1"/>
</dbReference>
<dbReference type="Gene3D" id="1.10.510.10">
    <property type="entry name" value="Transferase(Phosphotransferase) domain 1"/>
    <property type="match status" value="1"/>
</dbReference>
<evidence type="ECO:0000256" key="4">
    <source>
        <dbReference type="ARBA" id="ARBA00022741"/>
    </source>
</evidence>
<dbReference type="EnsemblMetazoa" id="ASIC006546-RA">
    <property type="protein sequence ID" value="ASIC006546-PA"/>
    <property type="gene ID" value="ASIC006546"/>
</dbReference>
<dbReference type="Pfam" id="PF00069">
    <property type="entry name" value="Pkinase"/>
    <property type="match status" value="1"/>
</dbReference>
<evidence type="ECO:0000256" key="6">
    <source>
        <dbReference type="ARBA" id="ARBA00022840"/>
    </source>
</evidence>
<dbReference type="GO" id="GO:0035556">
    <property type="term" value="P:intracellular signal transduction"/>
    <property type="evidence" value="ECO:0007669"/>
    <property type="project" value="TreeGrafter"/>
</dbReference>
<dbReference type="GO" id="GO:0005737">
    <property type="term" value="C:cytoplasm"/>
    <property type="evidence" value="ECO:0007669"/>
    <property type="project" value="TreeGrafter"/>
</dbReference>
<evidence type="ECO:0000313" key="10">
    <source>
        <dbReference type="EMBL" id="KFB39206.1"/>
    </source>
</evidence>
<dbReference type="OrthoDB" id="504170at2759"/>
<evidence type="ECO:0000313" key="11">
    <source>
        <dbReference type="EnsemblMetazoa" id="ASIC006546-PA"/>
    </source>
</evidence>
<feature type="domain" description="Protein kinase" evidence="9">
    <location>
        <begin position="31"/>
        <end position="291"/>
    </location>
</feature>
<evidence type="ECO:0000256" key="5">
    <source>
        <dbReference type="ARBA" id="ARBA00022777"/>
    </source>
</evidence>
<keyword evidence="5" id="KW-0418">Kinase</keyword>
<evidence type="ECO:0000256" key="1">
    <source>
        <dbReference type="ARBA" id="ARBA00011738"/>
    </source>
</evidence>
<dbReference type="EMBL" id="KE524975">
    <property type="protein sequence ID" value="KFB39206.1"/>
    <property type="molecule type" value="Genomic_DNA"/>
</dbReference>
<dbReference type="PROSITE" id="PS00107">
    <property type="entry name" value="PROTEIN_KINASE_ATP"/>
    <property type="match status" value="1"/>
</dbReference>
<dbReference type="InterPro" id="IPR008271">
    <property type="entry name" value="Ser/Thr_kinase_AS"/>
</dbReference>
<organism evidence="10">
    <name type="scientific">Anopheles sinensis</name>
    <name type="common">Mosquito</name>
    <dbReference type="NCBI Taxonomy" id="74873"/>
    <lineage>
        <taxon>Eukaryota</taxon>
        <taxon>Metazoa</taxon>
        <taxon>Ecdysozoa</taxon>
        <taxon>Arthropoda</taxon>
        <taxon>Hexapoda</taxon>
        <taxon>Insecta</taxon>
        <taxon>Pterygota</taxon>
        <taxon>Neoptera</taxon>
        <taxon>Endopterygota</taxon>
        <taxon>Diptera</taxon>
        <taxon>Nematocera</taxon>
        <taxon>Culicoidea</taxon>
        <taxon>Culicidae</taxon>
        <taxon>Anophelinae</taxon>
        <taxon>Anopheles</taxon>
    </lineage>
</organism>
<dbReference type="PROSITE" id="PS50011">
    <property type="entry name" value="PROTEIN_KINASE_DOM"/>
    <property type="match status" value="1"/>
</dbReference>
<evidence type="ECO:0000256" key="8">
    <source>
        <dbReference type="RuleBase" id="RU000304"/>
    </source>
</evidence>
<proteinExistence type="inferred from homology"/>